<protein>
    <submittedName>
        <fullName evidence="1">Uncharacterized protein</fullName>
    </submittedName>
</protein>
<accession>A0ACB9SMX5</accession>
<comment type="caution">
    <text evidence="1">The sequence shown here is derived from an EMBL/GenBank/DDBJ whole genome shotgun (WGS) entry which is preliminary data.</text>
</comment>
<proteinExistence type="predicted"/>
<evidence type="ECO:0000313" key="1">
    <source>
        <dbReference type="EMBL" id="KAI4389557.1"/>
    </source>
</evidence>
<keyword evidence="2" id="KW-1185">Reference proteome</keyword>
<reference evidence="2" key="1">
    <citation type="journal article" date="2023" name="Front. Plant Sci.">
        <title>Chromosomal-level genome assembly of Melastoma candidum provides insights into trichome evolution.</title>
        <authorList>
            <person name="Zhong Y."/>
            <person name="Wu W."/>
            <person name="Sun C."/>
            <person name="Zou P."/>
            <person name="Liu Y."/>
            <person name="Dai S."/>
            <person name="Zhou R."/>
        </authorList>
    </citation>
    <scope>NUCLEOTIDE SEQUENCE [LARGE SCALE GENOMIC DNA]</scope>
</reference>
<dbReference type="EMBL" id="CM042880">
    <property type="protein sequence ID" value="KAI4389557.1"/>
    <property type="molecule type" value="Genomic_DNA"/>
</dbReference>
<sequence length="458" mass="51541">MRHLDELLRSRRSTNPPLNDPLIEFEEEEKQPVYVAAGQEGSAQADRITALPGQPAGVDFEQYAGYITVDPKAGRALFYYFVESPTDSSSKPLILWLSGGPGCSSLGYGAMEEIGPFRVNPDERTLSMNKYAWNNVANVLFLESPAGVGFSYSNTTLDYSTRGDKSTADDSFTFLINWLERFPHYKNRDLYIAGENYAGHYAPQLAHTIITRNHSTPRLKINLKGIAIGNAFIDDTTMLKGTYEYYWTHALISDETHADIMEHCDFVTGNFSMICYEYQRQAENEHGHIDMYNIYAPKCYINSPRSSLIHGVYSAYDPCSDYYVDTYLNLPEVQAAFHVIPTSWSFCSDFDWKDSPTTVLPTIKELMASGIAIWIFSGDLDGRVSVRSTRYTLNTLKLPVDMAWRPWYSNYEVGGYVIGYQGLTLVTVRGAGHAVPSYQPERALTMITSFLQGVPPPQ</sequence>
<dbReference type="Proteomes" id="UP001057402">
    <property type="component" value="Chromosome 1"/>
</dbReference>
<organism evidence="1 2">
    <name type="scientific">Melastoma candidum</name>
    <dbReference type="NCBI Taxonomy" id="119954"/>
    <lineage>
        <taxon>Eukaryota</taxon>
        <taxon>Viridiplantae</taxon>
        <taxon>Streptophyta</taxon>
        <taxon>Embryophyta</taxon>
        <taxon>Tracheophyta</taxon>
        <taxon>Spermatophyta</taxon>
        <taxon>Magnoliopsida</taxon>
        <taxon>eudicotyledons</taxon>
        <taxon>Gunneridae</taxon>
        <taxon>Pentapetalae</taxon>
        <taxon>rosids</taxon>
        <taxon>malvids</taxon>
        <taxon>Myrtales</taxon>
        <taxon>Melastomataceae</taxon>
        <taxon>Melastomatoideae</taxon>
        <taxon>Melastomateae</taxon>
        <taxon>Melastoma</taxon>
    </lineage>
</organism>
<gene>
    <name evidence="1" type="ORF">MLD38_001772</name>
</gene>
<evidence type="ECO:0000313" key="2">
    <source>
        <dbReference type="Proteomes" id="UP001057402"/>
    </source>
</evidence>
<name>A0ACB9SMX5_9MYRT</name>